<dbReference type="GO" id="GO:0007064">
    <property type="term" value="P:mitotic sister chromatid cohesion"/>
    <property type="evidence" value="ECO:0007669"/>
    <property type="project" value="TreeGrafter"/>
</dbReference>
<dbReference type="EMBL" id="MU004189">
    <property type="protein sequence ID" value="KAF2495236.1"/>
    <property type="molecule type" value="Genomic_DNA"/>
</dbReference>
<dbReference type="GO" id="GO:0003682">
    <property type="term" value="F:chromatin binding"/>
    <property type="evidence" value="ECO:0007669"/>
    <property type="project" value="TreeGrafter"/>
</dbReference>
<dbReference type="CDD" id="cd21788">
    <property type="entry name" value="Rad21_Rec8_M_SpRad21p-like"/>
    <property type="match status" value="1"/>
</dbReference>
<comment type="similarity">
    <text evidence="2">Belongs to the rad21 family.</text>
</comment>
<dbReference type="Pfam" id="PF04825">
    <property type="entry name" value="Rad21_Rec8_N"/>
    <property type="match status" value="1"/>
</dbReference>
<dbReference type="InterPro" id="IPR036390">
    <property type="entry name" value="WH_DNA-bd_sf"/>
</dbReference>
<dbReference type="InterPro" id="IPR023093">
    <property type="entry name" value="ScpA-like_C"/>
</dbReference>
<dbReference type="PANTHER" id="PTHR12585">
    <property type="entry name" value="SCC1 / RAD21 FAMILY MEMBER"/>
    <property type="match status" value="1"/>
</dbReference>
<evidence type="ECO:0008006" key="9">
    <source>
        <dbReference type="Google" id="ProtNLM"/>
    </source>
</evidence>
<dbReference type="Gene3D" id="1.10.10.580">
    <property type="entry name" value="Structural maintenance of chromosome 1. Chain E"/>
    <property type="match status" value="1"/>
</dbReference>
<protein>
    <recommendedName>
        <fullName evidence="9">Double-strand-break repair protein rad21</fullName>
    </recommendedName>
</protein>
<keyword evidence="3" id="KW-0539">Nucleus</keyword>
<reference evidence="7" key="1">
    <citation type="journal article" date="2020" name="Stud. Mycol.">
        <title>101 Dothideomycetes genomes: a test case for predicting lifestyles and emergence of pathogens.</title>
        <authorList>
            <person name="Haridas S."/>
            <person name="Albert R."/>
            <person name="Binder M."/>
            <person name="Bloem J."/>
            <person name="Labutti K."/>
            <person name="Salamov A."/>
            <person name="Andreopoulos B."/>
            <person name="Baker S."/>
            <person name="Barry K."/>
            <person name="Bills G."/>
            <person name="Bluhm B."/>
            <person name="Cannon C."/>
            <person name="Castanera R."/>
            <person name="Culley D."/>
            <person name="Daum C."/>
            <person name="Ezra D."/>
            <person name="Gonzalez J."/>
            <person name="Henrissat B."/>
            <person name="Kuo A."/>
            <person name="Liang C."/>
            <person name="Lipzen A."/>
            <person name="Lutzoni F."/>
            <person name="Magnuson J."/>
            <person name="Mondo S."/>
            <person name="Nolan M."/>
            <person name="Ohm R."/>
            <person name="Pangilinan J."/>
            <person name="Park H.-J."/>
            <person name="Ramirez L."/>
            <person name="Alfaro M."/>
            <person name="Sun H."/>
            <person name="Tritt A."/>
            <person name="Yoshinaga Y."/>
            <person name="Zwiers L.-H."/>
            <person name="Turgeon B."/>
            <person name="Goodwin S."/>
            <person name="Spatafora J."/>
            <person name="Crous P."/>
            <person name="Grigoriev I."/>
        </authorList>
    </citation>
    <scope>NUCLEOTIDE SEQUENCE</scope>
    <source>
        <strain evidence="7">CBS 269.34</strain>
    </source>
</reference>
<dbReference type="PANTHER" id="PTHR12585:SF69">
    <property type="entry name" value="FI11703P"/>
    <property type="match status" value="1"/>
</dbReference>
<name>A0A6A6QSU8_9PEZI</name>
<dbReference type="InterPro" id="IPR006910">
    <property type="entry name" value="Rad21_Rec8_N"/>
</dbReference>
<dbReference type="InterPro" id="IPR039781">
    <property type="entry name" value="Rad21/Rec8-like"/>
</dbReference>
<dbReference type="FunFam" id="1.10.10.580:FF:000004">
    <property type="entry name" value="Double-strand-break repair protein rad21"/>
    <property type="match status" value="1"/>
</dbReference>
<evidence type="ECO:0000256" key="2">
    <source>
        <dbReference type="ARBA" id="ARBA00009870"/>
    </source>
</evidence>
<dbReference type="Pfam" id="PF04824">
    <property type="entry name" value="Rad21_Rec8"/>
    <property type="match status" value="1"/>
</dbReference>
<dbReference type="SUPFAM" id="SSF46785">
    <property type="entry name" value="Winged helix' DNA-binding domain"/>
    <property type="match status" value="1"/>
</dbReference>
<evidence type="ECO:0000256" key="4">
    <source>
        <dbReference type="SAM" id="MobiDB-lite"/>
    </source>
</evidence>
<dbReference type="OrthoDB" id="10071381at2759"/>
<feature type="region of interest" description="Disordered" evidence="4">
    <location>
        <begin position="242"/>
        <end position="269"/>
    </location>
</feature>
<evidence type="ECO:0000259" key="6">
    <source>
        <dbReference type="Pfam" id="PF04825"/>
    </source>
</evidence>
<organism evidence="7 8">
    <name type="scientific">Lophium mytilinum</name>
    <dbReference type="NCBI Taxonomy" id="390894"/>
    <lineage>
        <taxon>Eukaryota</taxon>
        <taxon>Fungi</taxon>
        <taxon>Dikarya</taxon>
        <taxon>Ascomycota</taxon>
        <taxon>Pezizomycotina</taxon>
        <taxon>Dothideomycetes</taxon>
        <taxon>Pleosporomycetidae</taxon>
        <taxon>Mytilinidiales</taxon>
        <taxon>Mytilinidiaceae</taxon>
        <taxon>Lophium</taxon>
    </lineage>
</organism>
<dbReference type="InterPro" id="IPR006909">
    <property type="entry name" value="Rad21/Rec8_C_eu"/>
</dbReference>
<evidence type="ECO:0000256" key="3">
    <source>
        <dbReference type="ARBA" id="ARBA00023242"/>
    </source>
</evidence>
<gene>
    <name evidence="7" type="ORF">BU16DRAFT_486576</name>
</gene>
<feature type="region of interest" description="Disordered" evidence="4">
    <location>
        <begin position="295"/>
        <end position="316"/>
    </location>
</feature>
<evidence type="ECO:0000259" key="5">
    <source>
        <dbReference type="Pfam" id="PF04824"/>
    </source>
</evidence>
<dbReference type="GO" id="GO:0005634">
    <property type="term" value="C:nucleus"/>
    <property type="evidence" value="ECO:0007669"/>
    <property type="project" value="UniProtKB-SubCell"/>
</dbReference>
<sequence>MFYSETLLSREGPLARVWLAANMERKLSKNMIVSSNITQNVNTIVGKDQADQAPIALRLSGQLLLGVVRIYSRKARYLLEDCNEALLKLKMAFRSSNDVDIPANQTHAANPKSLLLVDQVTDMDLFLAPPDPFMLQTQSQLRGDLGAAQDPNYLIYSQQVLSTSIEEPTEDTVEALDNDIDLNFDDDLLDGTSMGIEMARDAPLERNASEEFGDSAKPLDDDVQLNFGDDDLIVEDTSLFQGALDHNDPDTPNTPHFPDLGDVGADRRQRDTLSPLSSIRSSVERELEQTVNGGQNTTLFEPQDEEDETLHQQAHKAKRRKLLHADADTEIHSNQIRAQQNDRSKILKAASFLPRDPMLLALMTMQKTGGFVSSILGEGRNIGWAPELRDLLSLEVVKRSGELKRKRKTEEDDAPVDINLDDNDETILANDDTLTGIQDDIIELPEDAPAPPPLELDEEEALSPIPDNFDDTTAPFLHPADSGPISLGTKNAVHLLRERFGPAAAESESERLKTSVLFQDMLPEEKTTKADATRMFFEMLVLATKSAIKVEQPVDQLGGPLRFRAQRGLWGDWAEAEAGGEIAAAVEAAA</sequence>
<dbReference type="Proteomes" id="UP000799750">
    <property type="component" value="Unassembled WGS sequence"/>
</dbReference>
<dbReference type="AlphaFoldDB" id="A0A6A6QSU8"/>
<dbReference type="GO" id="GO:0030892">
    <property type="term" value="C:mitotic cohesin complex"/>
    <property type="evidence" value="ECO:0007669"/>
    <property type="project" value="TreeGrafter"/>
</dbReference>
<evidence type="ECO:0000313" key="7">
    <source>
        <dbReference type="EMBL" id="KAF2495236.1"/>
    </source>
</evidence>
<feature type="domain" description="Rad21/Rec8-like protein N-terminal" evidence="6">
    <location>
        <begin position="1"/>
        <end position="109"/>
    </location>
</feature>
<keyword evidence="8" id="KW-1185">Reference proteome</keyword>
<dbReference type="GO" id="GO:1990414">
    <property type="term" value="P:replication-born double-strand break repair via sister chromatid exchange"/>
    <property type="evidence" value="ECO:0007669"/>
    <property type="project" value="TreeGrafter"/>
</dbReference>
<evidence type="ECO:0000313" key="8">
    <source>
        <dbReference type="Proteomes" id="UP000799750"/>
    </source>
</evidence>
<feature type="domain" description="Rad21/Rec8-like protein C-terminal eukaryotic" evidence="5">
    <location>
        <begin position="517"/>
        <end position="552"/>
    </location>
</feature>
<evidence type="ECO:0000256" key="1">
    <source>
        <dbReference type="ARBA" id="ARBA00004123"/>
    </source>
</evidence>
<proteinExistence type="inferred from homology"/>
<accession>A0A6A6QSU8</accession>
<comment type="subcellular location">
    <subcellularLocation>
        <location evidence="1">Nucleus</location>
    </subcellularLocation>
</comment>